<evidence type="ECO:0000313" key="2">
    <source>
        <dbReference type="Proteomes" id="UP000309997"/>
    </source>
</evidence>
<protein>
    <submittedName>
        <fullName evidence="1">Uncharacterized protein</fullName>
    </submittedName>
</protein>
<sequence>MAIGVEMLKEVEEGGAVKEESGGVSGGRGGNGVHEFKKVMVAVRTKRSGGGEKVDAEVTFMTPVGWSLEDGKETRRLGGVYLCDIVM</sequence>
<organism evidence="1 2">
    <name type="scientific">Populus alba</name>
    <name type="common">White poplar</name>
    <dbReference type="NCBI Taxonomy" id="43335"/>
    <lineage>
        <taxon>Eukaryota</taxon>
        <taxon>Viridiplantae</taxon>
        <taxon>Streptophyta</taxon>
        <taxon>Embryophyta</taxon>
        <taxon>Tracheophyta</taxon>
        <taxon>Spermatophyta</taxon>
        <taxon>Magnoliopsida</taxon>
        <taxon>eudicotyledons</taxon>
        <taxon>Gunneridae</taxon>
        <taxon>Pentapetalae</taxon>
        <taxon>rosids</taxon>
        <taxon>fabids</taxon>
        <taxon>Malpighiales</taxon>
        <taxon>Salicaceae</taxon>
        <taxon>Saliceae</taxon>
        <taxon>Populus</taxon>
    </lineage>
</organism>
<dbReference type="Proteomes" id="UP000309997">
    <property type="component" value="Unassembled WGS sequence"/>
</dbReference>
<evidence type="ECO:0000313" key="1">
    <source>
        <dbReference type="EMBL" id="KAL3611070.1"/>
    </source>
</evidence>
<keyword evidence="2" id="KW-1185">Reference proteome</keyword>
<name>A0ACC4D270_POPAL</name>
<comment type="caution">
    <text evidence="1">The sequence shown here is derived from an EMBL/GenBank/DDBJ whole genome shotgun (WGS) entry which is preliminary data.</text>
</comment>
<reference evidence="1 2" key="1">
    <citation type="journal article" date="2024" name="Plant Biotechnol. J.">
        <title>Genome and CRISPR/Cas9 system of a widespread forest tree (Populus alba) in the world.</title>
        <authorList>
            <person name="Liu Y.J."/>
            <person name="Jiang P.F."/>
            <person name="Han X.M."/>
            <person name="Li X.Y."/>
            <person name="Wang H.M."/>
            <person name="Wang Y.J."/>
            <person name="Wang X.X."/>
            <person name="Zeng Q.Y."/>
        </authorList>
    </citation>
    <scope>NUCLEOTIDE SEQUENCE [LARGE SCALE GENOMIC DNA]</scope>
    <source>
        <strain evidence="2">cv. PAL-ZL1</strain>
    </source>
</reference>
<accession>A0ACC4D270</accession>
<gene>
    <name evidence="1" type="ORF">D5086_002090</name>
</gene>
<proteinExistence type="predicted"/>
<dbReference type="EMBL" id="RCHU02000001">
    <property type="protein sequence ID" value="KAL3611070.1"/>
    <property type="molecule type" value="Genomic_DNA"/>
</dbReference>